<dbReference type="RefSeq" id="WP_344116953.1">
    <property type="nucleotide sequence ID" value="NZ_BAAABW010000008.1"/>
</dbReference>
<evidence type="ECO:0000313" key="3">
    <source>
        <dbReference type="Proteomes" id="UP001500063"/>
    </source>
</evidence>
<dbReference type="EMBL" id="BAAABW010000008">
    <property type="protein sequence ID" value="GAA0339118.1"/>
    <property type="molecule type" value="Genomic_DNA"/>
</dbReference>
<evidence type="ECO:0008006" key="4">
    <source>
        <dbReference type="Google" id="ProtNLM"/>
    </source>
</evidence>
<keyword evidence="3" id="KW-1185">Reference proteome</keyword>
<reference evidence="2 3" key="1">
    <citation type="journal article" date="2019" name="Int. J. Syst. Evol. Microbiol.">
        <title>The Global Catalogue of Microorganisms (GCM) 10K type strain sequencing project: providing services to taxonomists for standard genome sequencing and annotation.</title>
        <authorList>
            <consortium name="The Broad Institute Genomics Platform"/>
            <consortium name="The Broad Institute Genome Sequencing Center for Infectious Disease"/>
            <person name="Wu L."/>
            <person name="Ma J."/>
        </authorList>
    </citation>
    <scope>NUCLEOTIDE SEQUENCE [LARGE SCALE GENOMIC DNA]</scope>
    <source>
        <strain evidence="2 3">JCM 4565</strain>
    </source>
</reference>
<dbReference type="Proteomes" id="UP001500063">
    <property type="component" value="Unassembled WGS sequence"/>
</dbReference>
<gene>
    <name evidence="2" type="ORF">GCM10010319_13840</name>
</gene>
<evidence type="ECO:0000313" key="2">
    <source>
        <dbReference type="EMBL" id="GAA0339118.1"/>
    </source>
</evidence>
<name>A0ABN0WIW9_9ACTN</name>
<evidence type="ECO:0000256" key="1">
    <source>
        <dbReference type="SAM" id="MobiDB-lite"/>
    </source>
</evidence>
<organism evidence="2 3">
    <name type="scientific">Streptomyces blastmyceticus</name>
    <dbReference type="NCBI Taxonomy" id="68180"/>
    <lineage>
        <taxon>Bacteria</taxon>
        <taxon>Bacillati</taxon>
        <taxon>Actinomycetota</taxon>
        <taxon>Actinomycetes</taxon>
        <taxon>Kitasatosporales</taxon>
        <taxon>Streptomycetaceae</taxon>
        <taxon>Streptomyces</taxon>
    </lineage>
</organism>
<comment type="caution">
    <text evidence="2">The sequence shown here is derived from an EMBL/GenBank/DDBJ whole genome shotgun (WGS) entry which is preliminary data.</text>
</comment>
<feature type="region of interest" description="Disordered" evidence="1">
    <location>
        <begin position="52"/>
        <end position="89"/>
    </location>
</feature>
<accession>A0ABN0WIW9</accession>
<sequence length="89" mass="9366">MNVEVLVPRTVAVDLRTSGGDVTETFTVTPDRAEGRTSGGDVKIHVPRDSYAVEASTSGGTRKVTVPTDDRSPRRITAHTQGGDVTVAS</sequence>
<protein>
    <recommendedName>
        <fullName evidence="4">Adhesin domain-containing protein</fullName>
    </recommendedName>
</protein>
<proteinExistence type="predicted"/>